<accession>A0A388KWK1</accession>
<protein>
    <submittedName>
        <fullName evidence="2">Uncharacterized protein</fullName>
    </submittedName>
</protein>
<feature type="compositionally biased region" description="Gly residues" evidence="1">
    <location>
        <begin position="356"/>
        <end position="368"/>
    </location>
</feature>
<dbReference type="Gramene" id="GBG74434">
    <property type="protein sequence ID" value="GBG74434"/>
    <property type="gene ID" value="CBR_g18846"/>
</dbReference>
<reference evidence="2 3" key="1">
    <citation type="journal article" date="2018" name="Cell">
        <title>The Chara Genome: Secondary Complexity and Implications for Plant Terrestrialization.</title>
        <authorList>
            <person name="Nishiyama T."/>
            <person name="Sakayama H."/>
            <person name="Vries J.D."/>
            <person name="Buschmann H."/>
            <person name="Saint-Marcoux D."/>
            <person name="Ullrich K.K."/>
            <person name="Haas F.B."/>
            <person name="Vanderstraeten L."/>
            <person name="Becker D."/>
            <person name="Lang D."/>
            <person name="Vosolsobe S."/>
            <person name="Rombauts S."/>
            <person name="Wilhelmsson P.K.I."/>
            <person name="Janitza P."/>
            <person name="Kern R."/>
            <person name="Heyl A."/>
            <person name="Rumpler F."/>
            <person name="Villalobos L.I.A.C."/>
            <person name="Clay J.M."/>
            <person name="Skokan R."/>
            <person name="Toyoda A."/>
            <person name="Suzuki Y."/>
            <person name="Kagoshima H."/>
            <person name="Schijlen E."/>
            <person name="Tajeshwar N."/>
            <person name="Catarino B."/>
            <person name="Hetherington A.J."/>
            <person name="Saltykova A."/>
            <person name="Bonnot C."/>
            <person name="Breuninger H."/>
            <person name="Symeonidi A."/>
            <person name="Radhakrishnan G.V."/>
            <person name="Van Nieuwerburgh F."/>
            <person name="Deforce D."/>
            <person name="Chang C."/>
            <person name="Karol K.G."/>
            <person name="Hedrich R."/>
            <person name="Ulvskov P."/>
            <person name="Glockner G."/>
            <person name="Delwiche C.F."/>
            <person name="Petrasek J."/>
            <person name="Van de Peer Y."/>
            <person name="Friml J."/>
            <person name="Beilby M."/>
            <person name="Dolan L."/>
            <person name="Kohara Y."/>
            <person name="Sugano S."/>
            <person name="Fujiyama A."/>
            <person name="Delaux P.-M."/>
            <person name="Quint M."/>
            <person name="TheiBen G."/>
            <person name="Hagemann M."/>
            <person name="Harholt J."/>
            <person name="Dunand C."/>
            <person name="Zachgo S."/>
            <person name="Langdale J."/>
            <person name="Maumus F."/>
            <person name="Straeten D.V.D."/>
            <person name="Gould S.B."/>
            <person name="Rensing S.A."/>
        </authorList>
    </citation>
    <scope>NUCLEOTIDE SEQUENCE [LARGE SCALE GENOMIC DNA]</scope>
    <source>
        <strain evidence="2 3">S276</strain>
    </source>
</reference>
<feature type="compositionally biased region" description="Acidic residues" evidence="1">
    <location>
        <begin position="523"/>
        <end position="547"/>
    </location>
</feature>
<proteinExistence type="predicted"/>
<evidence type="ECO:0000313" key="2">
    <source>
        <dbReference type="EMBL" id="GBG74434.1"/>
    </source>
</evidence>
<comment type="caution">
    <text evidence="2">The sequence shown here is derived from an EMBL/GenBank/DDBJ whole genome shotgun (WGS) entry which is preliminary data.</text>
</comment>
<keyword evidence="3" id="KW-1185">Reference proteome</keyword>
<feature type="compositionally biased region" description="Basic and acidic residues" evidence="1">
    <location>
        <begin position="459"/>
        <end position="472"/>
    </location>
</feature>
<feature type="compositionally biased region" description="Basic and acidic residues" evidence="1">
    <location>
        <begin position="548"/>
        <end position="562"/>
    </location>
</feature>
<feature type="region of interest" description="Disordered" evidence="1">
    <location>
        <begin position="440"/>
        <end position="607"/>
    </location>
</feature>
<gene>
    <name evidence="2" type="ORF">CBR_g18846</name>
</gene>
<sequence>MEWNSDLLQFTMQLVKSEVNSGADNCEFMVWKATRDRVWSNKTDMWFKLNERKRNKIYDFLFLQTQPRKNTYAEYVRDKDHMLALLDNHHFASRMNAKTFLERLQSLYFVKSKKELKFSSYASLICTDDESTTGVEFGANAKEEESDTESLDLQYDAPLAEHARGSSSVGPSTSPTPLVLLMAKPTSGATLMKLLERLKALAVPQRALRPGSNVSPDHPSWKDDNIHFLLEPQSHSPEVDWGHGMIWHPRVIQPATQKGEWIMAVVVPGAGWVSIPGESKSTFLHLARISVLQKVRVENDTFAPDDLSVVSTVGRLFDELQDKCWLELTEDCYEVDTSPSKGMVDWKVPPPSGAHGSSGGGAPGGGGTGLVVRGVAKESHLVGRAGLTMAPRHREAAVGWRVLPSIDIRLLAPGRSMRRSPSTSRLHPPAQRGRRWQPWLLSDPTIGSGAVRDGNVSPERGRRPLGLEREATRAASGDTETTKSAKIRTSLGGGVRPGIVVPPGGAACTQTEGAELHEREGGEEMEEGKEGEEGEEEGEAGDEGEEGGETKLIEFLEGREGAEGDVGIGDDEGEDSEDDAGSVKSSDKFGQLYGEHREDNVDDDATTMEMETQVVSKFCRA</sequence>
<dbReference type="EMBL" id="BFEA01000202">
    <property type="protein sequence ID" value="GBG74434.1"/>
    <property type="molecule type" value="Genomic_DNA"/>
</dbReference>
<feature type="compositionally biased region" description="Acidic residues" evidence="1">
    <location>
        <begin position="568"/>
        <end position="580"/>
    </location>
</feature>
<evidence type="ECO:0000313" key="3">
    <source>
        <dbReference type="Proteomes" id="UP000265515"/>
    </source>
</evidence>
<feature type="region of interest" description="Disordered" evidence="1">
    <location>
        <begin position="349"/>
        <end position="368"/>
    </location>
</feature>
<evidence type="ECO:0000256" key="1">
    <source>
        <dbReference type="SAM" id="MobiDB-lite"/>
    </source>
</evidence>
<dbReference type="Proteomes" id="UP000265515">
    <property type="component" value="Unassembled WGS sequence"/>
</dbReference>
<dbReference type="AlphaFoldDB" id="A0A388KWK1"/>
<name>A0A388KWK1_CHABU</name>
<organism evidence="2 3">
    <name type="scientific">Chara braunii</name>
    <name type="common">Braun's stonewort</name>
    <dbReference type="NCBI Taxonomy" id="69332"/>
    <lineage>
        <taxon>Eukaryota</taxon>
        <taxon>Viridiplantae</taxon>
        <taxon>Streptophyta</taxon>
        <taxon>Charophyceae</taxon>
        <taxon>Charales</taxon>
        <taxon>Characeae</taxon>
        <taxon>Chara</taxon>
    </lineage>
</organism>